<keyword evidence="3" id="KW-0564">Palmitate</keyword>
<accession>A0A7C3PJC7</accession>
<feature type="domain" description="C-type lysozyme inhibitor" evidence="7">
    <location>
        <begin position="78"/>
        <end position="139"/>
    </location>
</feature>
<feature type="region of interest" description="Disordered" evidence="5">
    <location>
        <begin position="21"/>
        <end position="65"/>
    </location>
</feature>
<keyword evidence="1 6" id="KW-0732">Signal</keyword>
<keyword evidence="4" id="KW-0449">Lipoprotein</keyword>
<keyword evidence="2" id="KW-0472">Membrane</keyword>
<dbReference type="InterPro" id="IPR018660">
    <property type="entry name" value="MliC"/>
</dbReference>
<evidence type="ECO:0000256" key="1">
    <source>
        <dbReference type="ARBA" id="ARBA00022729"/>
    </source>
</evidence>
<evidence type="ECO:0000256" key="3">
    <source>
        <dbReference type="ARBA" id="ARBA00023139"/>
    </source>
</evidence>
<evidence type="ECO:0000256" key="4">
    <source>
        <dbReference type="ARBA" id="ARBA00023288"/>
    </source>
</evidence>
<dbReference type="InterPro" id="IPR036328">
    <property type="entry name" value="MliC_sf"/>
</dbReference>
<evidence type="ECO:0000313" key="8">
    <source>
        <dbReference type="EMBL" id="HFN00439.1"/>
    </source>
</evidence>
<comment type="caution">
    <text evidence="8">The sequence shown here is derived from an EMBL/GenBank/DDBJ whole genome shotgun (WGS) entry which is preliminary data.</text>
</comment>
<evidence type="ECO:0000256" key="2">
    <source>
        <dbReference type="ARBA" id="ARBA00023136"/>
    </source>
</evidence>
<feature type="signal peptide" evidence="6">
    <location>
        <begin position="1"/>
        <end position="21"/>
    </location>
</feature>
<dbReference type="SUPFAM" id="SSF141488">
    <property type="entry name" value="YdhA-like"/>
    <property type="match status" value="1"/>
</dbReference>
<evidence type="ECO:0000256" key="5">
    <source>
        <dbReference type="SAM" id="MobiDB-lite"/>
    </source>
</evidence>
<proteinExistence type="predicted"/>
<gene>
    <name evidence="8" type="ORF">ENR64_22365</name>
</gene>
<protein>
    <recommendedName>
        <fullName evidence="7">C-type lysozyme inhibitor domain-containing protein</fullName>
    </recommendedName>
</protein>
<feature type="chain" id="PRO_5027990195" description="C-type lysozyme inhibitor domain-containing protein" evidence="6">
    <location>
        <begin position="22"/>
        <end position="157"/>
    </location>
</feature>
<evidence type="ECO:0000256" key="6">
    <source>
        <dbReference type="SAM" id="SignalP"/>
    </source>
</evidence>
<dbReference type="EMBL" id="DSRU01000321">
    <property type="protein sequence ID" value="HFN00439.1"/>
    <property type="molecule type" value="Genomic_DNA"/>
</dbReference>
<sequence length="157" mass="16637">MAFLLSVVLLLGGSISPLAIAQEPTPTEEPAPVEEPTTDEPAVLEEQPAVEEQPADEPAPTAQPGTLEEITVINSVEYTCRDRKGFTADYLSDDSVVATFGSKEIILPRVSAASGARYSNDSVTVNTKGNSAFVQVGARTLFEDCVAKGTQPVQALW</sequence>
<organism evidence="8">
    <name type="scientific">Oscillatoriales cyanobacterium SpSt-418</name>
    <dbReference type="NCBI Taxonomy" id="2282169"/>
    <lineage>
        <taxon>Bacteria</taxon>
        <taxon>Bacillati</taxon>
        <taxon>Cyanobacteriota</taxon>
        <taxon>Cyanophyceae</taxon>
        <taxon>Oscillatoriophycideae</taxon>
        <taxon>Oscillatoriales</taxon>
    </lineage>
</organism>
<reference evidence="8" key="1">
    <citation type="journal article" date="2020" name="mSystems">
        <title>Genome- and Community-Level Interaction Insights into Carbon Utilization and Element Cycling Functions of Hydrothermarchaeota in Hydrothermal Sediment.</title>
        <authorList>
            <person name="Zhou Z."/>
            <person name="Liu Y."/>
            <person name="Xu W."/>
            <person name="Pan J."/>
            <person name="Luo Z.H."/>
            <person name="Li M."/>
        </authorList>
    </citation>
    <scope>NUCLEOTIDE SEQUENCE [LARGE SCALE GENOMIC DNA]</scope>
    <source>
        <strain evidence="8">SpSt-418</strain>
    </source>
</reference>
<name>A0A7C3PJC7_9CYAN</name>
<dbReference type="AlphaFoldDB" id="A0A7C3PJC7"/>
<evidence type="ECO:0000259" key="7">
    <source>
        <dbReference type="Pfam" id="PF09864"/>
    </source>
</evidence>
<dbReference type="Pfam" id="PF09864">
    <property type="entry name" value="MliC"/>
    <property type="match status" value="1"/>
</dbReference>
<dbReference type="Gene3D" id="2.40.128.200">
    <property type="match status" value="1"/>
</dbReference>